<dbReference type="AlphaFoldDB" id="A0A348G1Q4"/>
<protein>
    <submittedName>
        <fullName evidence="2">Uncharacterized protein</fullName>
    </submittedName>
</protein>
<dbReference type="EMBL" id="AP018907">
    <property type="protein sequence ID" value="BBF93487.1"/>
    <property type="molecule type" value="Genomic_DNA"/>
</dbReference>
<sequence length="99" mass="10830">MFSRKPHEPDDRLIRKAPGGKPPGAFSLPIVLDVLVSGRDPLVCRVISGKQRSCVTRDRVQNEAPLPEDGPGSRAFGPWPGRQAPAQPPRARVRIMKVS</sequence>
<organism evidence="2 3">
    <name type="scientific">Blastochloris tepida</name>
    <dbReference type="NCBI Taxonomy" id="2233851"/>
    <lineage>
        <taxon>Bacteria</taxon>
        <taxon>Pseudomonadati</taxon>
        <taxon>Pseudomonadota</taxon>
        <taxon>Alphaproteobacteria</taxon>
        <taxon>Hyphomicrobiales</taxon>
        <taxon>Blastochloridaceae</taxon>
        <taxon>Blastochloris</taxon>
    </lineage>
</organism>
<accession>A0A348G1Q4</accession>
<reference evidence="2 3" key="1">
    <citation type="submission" date="2018-08" db="EMBL/GenBank/DDBJ databases">
        <title>Complete genome sequencing of Blastochloris tepida GI.</title>
        <authorList>
            <person name="Tsukatani Y."/>
            <person name="Mori H."/>
        </authorList>
    </citation>
    <scope>NUCLEOTIDE SEQUENCE [LARGE SCALE GENOMIC DNA]</scope>
    <source>
        <strain evidence="2 3">GI</strain>
    </source>
</reference>
<name>A0A348G1Q4_9HYPH</name>
<dbReference type="Proteomes" id="UP000266934">
    <property type="component" value="Chromosome"/>
</dbReference>
<evidence type="ECO:0000256" key="1">
    <source>
        <dbReference type="SAM" id="MobiDB-lite"/>
    </source>
</evidence>
<feature type="region of interest" description="Disordered" evidence="1">
    <location>
        <begin position="1"/>
        <end position="24"/>
    </location>
</feature>
<keyword evidence="3" id="KW-1185">Reference proteome</keyword>
<feature type="compositionally biased region" description="Basic and acidic residues" evidence="1">
    <location>
        <begin position="1"/>
        <end position="14"/>
    </location>
</feature>
<proteinExistence type="predicted"/>
<evidence type="ECO:0000313" key="2">
    <source>
        <dbReference type="EMBL" id="BBF93487.1"/>
    </source>
</evidence>
<evidence type="ECO:0000313" key="3">
    <source>
        <dbReference type="Proteomes" id="UP000266934"/>
    </source>
</evidence>
<feature type="region of interest" description="Disordered" evidence="1">
    <location>
        <begin position="60"/>
        <end position="99"/>
    </location>
</feature>
<gene>
    <name evidence="2" type="ORF">BLTE_21720</name>
</gene>
<dbReference type="KEGG" id="blag:BLTE_21720"/>